<protein>
    <submittedName>
        <fullName evidence="1">Uncharacterized protein</fullName>
    </submittedName>
</protein>
<reference evidence="1" key="1">
    <citation type="submission" date="2023-06" db="EMBL/GenBank/DDBJ databases">
        <authorList>
            <person name="Delattre M."/>
        </authorList>
    </citation>
    <scope>NUCLEOTIDE SEQUENCE</scope>
    <source>
        <strain evidence="1">AF72</strain>
    </source>
</reference>
<keyword evidence="2" id="KW-1185">Reference proteome</keyword>
<name>A0AA36CI16_9BILA</name>
<accession>A0AA36CI16</accession>
<proteinExistence type="predicted"/>
<comment type="caution">
    <text evidence="1">The sequence shown here is derived from an EMBL/GenBank/DDBJ whole genome shotgun (WGS) entry which is preliminary data.</text>
</comment>
<organism evidence="1 2">
    <name type="scientific">Mesorhabditis spiculigera</name>
    <dbReference type="NCBI Taxonomy" id="96644"/>
    <lineage>
        <taxon>Eukaryota</taxon>
        <taxon>Metazoa</taxon>
        <taxon>Ecdysozoa</taxon>
        <taxon>Nematoda</taxon>
        <taxon>Chromadorea</taxon>
        <taxon>Rhabditida</taxon>
        <taxon>Rhabditina</taxon>
        <taxon>Rhabditomorpha</taxon>
        <taxon>Rhabditoidea</taxon>
        <taxon>Rhabditidae</taxon>
        <taxon>Mesorhabditinae</taxon>
        <taxon>Mesorhabditis</taxon>
    </lineage>
</organism>
<sequence length="107" mass="12091">YIRVPSSRVFGVEPPVKQVSYSVAPGTSRQQPHAHPPEVQYVTYDEYAEQDLLFHQGEVVNEETISTTGTYTNMQAPPEFCYVTETIPDFHPTQQLSHWKDGPPNNG</sequence>
<feature type="non-terminal residue" evidence="1">
    <location>
        <position position="107"/>
    </location>
</feature>
<dbReference type="EMBL" id="CATQJA010001850">
    <property type="protein sequence ID" value="CAJ0568878.1"/>
    <property type="molecule type" value="Genomic_DNA"/>
</dbReference>
<evidence type="ECO:0000313" key="1">
    <source>
        <dbReference type="EMBL" id="CAJ0568878.1"/>
    </source>
</evidence>
<dbReference type="AlphaFoldDB" id="A0AA36CI16"/>
<dbReference type="Proteomes" id="UP001177023">
    <property type="component" value="Unassembled WGS sequence"/>
</dbReference>
<evidence type="ECO:0000313" key="2">
    <source>
        <dbReference type="Proteomes" id="UP001177023"/>
    </source>
</evidence>
<feature type="non-terminal residue" evidence="1">
    <location>
        <position position="1"/>
    </location>
</feature>
<gene>
    <name evidence="1" type="ORF">MSPICULIGERA_LOCUS7384</name>
</gene>